<gene>
    <name evidence="2" type="ORF">JAO74_05975</name>
</gene>
<dbReference type="RefSeq" id="WP_199036703.1">
    <property type="nucleotide sequence ID" value="NZ_JAELXS010000003.1"/>
</dbReference>
<dbReference type="Pfam" id="PF03061">
    <property type="entry name" value="4HBT"/>
    <property type="match status" value="1"/>
</dbReference>
<sequence length="144" mass="15568">MEIDAAGHPGWRQWEPIDPTRFNSLLGPILFRVEGSSVRVRMTPEHRHSNVRDAVHGGVILAFIDIALFAAARGFGVIEAGTAVTLGLDTQFIGAGAIGRPIEAQVDLLKETGRLLFLRGLVVQGDDETRIAAFSGTIRKSLPK</sequence>
<proteinExistence type="predicted"/>
<reference evidence="3" key="1">
    <citation type="submission" date="2020-12" db="EMBL/GenBank/DDBJ databases">
        <title>Hymenobacter sp.</title>
        <authorList>
            <person name="Kim M.K."/>
        </authorList>
    </citation>
    <scope>NUCLEOTIDE SEQUENCE [LARGE SCALE GENOMIC DNA]</scope>
    <source>
        <strain evidence="3">BT553</strain>
    </source>
</reference>
<dbReference type="Gene3D" id="3.10.129.10">
    <property type="entry name" value="Hotdog Thioesterase"/>
    <property type="match status" value="1"/>
</dbReference>
<dbReference type="EMBL" id="JAELXS010000003">
    <property type="protein sequence ID" value="MBJ6121337.1"/>
    <property type="molecule type" value="Genomic_DNA"/>
</dbReference>
<organism evidence="2 3">
    <name type="scientific">Sphingomonas mollis</name>
    <dbReference type="NCBI Taxonomy" id="2795726"/>
    <lineage>
        <taxon>Bacteria</taxon>
        <taxon>Pseudomonadati</taxon>
        <taxon>Pseudomonadota</taxon>
        <taxon>Alphaproteobacteria</taxon>
        <taxon>Sphingomonadales</taxon>
        <taxon>Sphingomonadaceae</taxon>
        <taxon>Sphingomonas</taxon>
    </lineage>
</organism>
<evidence type="ECO:0000313" key="3">
    <source>
        <dbReference type="Proteomes" id="UP000640426"/>
    </source>
</evidence>
<dbReference type="SUPFAM" id="SSF54637">
    <property type="entry name" value="Thioesterase/thiol ester dehydrase-isomerase"/>
    <property type="match status" value="1"/>
</dbReference>
<protein>
    <submittedName>
        <fullName evidence="2">PaaI family thioesterase</fullName>
    </submittedName>
</protein>
<feature type="domain" description="Thioesterase" evidence="1">
    <location>
        <begin position="55"/>
        <end position="129"/>
    </location>
</feature>
<dbReference type="InterPro" id="IPR029069">
    <property type="entry name" value="HotDog_dom_sf"/>
</dbReference>
<keyword evidence="3" id="KW-1185">Reference proteome</keyword>
<evidence type="ECO:0000313" key="2">
    <source>
        <dbReference type="EMBL" id="MBJ6121337.1"/>
    </source>
</evidence>
<dbReference type="Proteomes" id="UP000640426">
    <property type="component" value="Unassembled WGS sequence"/>
</dbReference>
<name>A0ABS0XMV6_9SPHN</name>
<dbReference type="InterPro" id="IPR006683">
    <property type="entry name" value="Thioestr_dom"/>
</dbReference>
<evidence type="ECO:0000259" key="1">
    <source>
        <dbReference type="Pfam" id="PF03061"/>
    </source>
</evidence>
<comment type="caution">
    <text evidence="2">The sequence shown here is derived from an EMBL/GenBank/DDBJ whole genome shotgun (WGS) entry which is preliminary data.</text>
</comment>
<accession>A0ABS0XMV6</accession>
<dbReference type="CDD" id="cd03443">
    <property type="entry name" value="PaaI_thioesterase"/>
    <property type="match status" value="1"/>
</dbReference>